<protein>
    <recommendedName>
        <fullName evidence="11">Endoplasmic reticulum transmembrane protein</fullName>
    </recommendedName>
</protein>
<evidence type="ECO:0000256" key="6">
    <source>
        <dbReference type="ARBA" id="ARBA00022824"/>
    </source>
</evidence>
<feature type="coiled-coil region" evidence="12">
    <location>
        <begin position="121"/>
        <end position="208"/>
    </location>
</feature>
<dbReference type="Proteomes" id="UP000594263">
    <property type="component" value="Unplaced"/>
</dbReference>
<evidence type="ECO:0000256" key="9">
    <source>
        <dbReference type="ARBA" id="ARBA00023054"/>
    </source>
</evidence>
<organism evidence="13 14">
    <name type="scientific">Kalanchoe fedtschenkoi</name>
    <name type="common">Lavender scallops</name>
    <name type="synonym">South American air plant</name>
    <dbReference type="NCBI Taxonomy" id="63787"/>
    <lineage>
        <taxon>Eukaryota</taxon>
        <taxon>Viridiplantae</taxon>
        <taxon>Streptophyta</taxon>
        <taxon>Embryophyta</taxon>
        <taxon>Tracheophyta</taxon>
        <taxon>Spermatophyta</taxon>
        <taxon>Magnoliopsida</taxon>
        <taxon>eudicotyledons</taxon>
        <taxon>Gunneridae</taxon>
        <taxon>Pentapetalae</taxon>
        <taxon>Saxifragales</taxon>
        <taxon>Crassulaceae</taxon>
        <taxon>Kalanchoe</taxon>
    </lineage>
</organism>
<dbReference type="Gene3D" id="1.20.5.110">
    <property type="match status" value="1"/>
</dbReference>
<name>A0A7N0ZZX7_KALFE</name>
<dbReference type="FunFam" id="1.20.5.110:FF:000011">
    <property type="entry name" value="B-cell receptor-associated protein 29"/>
    <property type="match status" value="1"/>
</dbReference>
<evidence type="ECO:0000256" key="5">
    <source>
        <dbReference type="ARBA" id="ARBA00022703"/>
    </source>
</evidence>
<dbReference type="OMA" id="MEDITKQ"/>
<keyword evidence="7 11" id="KW-0653">Protein transport</keyword>
<dbReference type="AlphaFoldDB" id="A0A7N0ZZX7"/>
<dbReference type="GO" id="GO:0070973">
    <property type="term" value="P:protein localization to endoplasmic reticulum exit site"/>
    <property type="evidence" value="ECO:0007669"/>
    <property type="project" value="UniProtKB-UniRule"/>
</dbReference>
<dbReference type="EnsemblPlants" id="Kaladp0060s0390.1.v1.1">
    <property type="protein sequence ID" value="Kaladp0060s0390.1.v1.1"/>
    <property type="gene ID" value="Kaladp0060s0390.v1.1"/>
</dbReference>
<keyword evidence="3 11" id="KW-0813">Transport</keyword>
<keyword evidence="11" id="KW-0931">ER-Golgi transport</keyword>
<evidence type="ECO:0000256" key="11">
    <source>
        <dbReference type="RuleBase" id="RU367026"/>
    </source>
</evidence>
<dbReference type="PANTHER" id="PTHR12701">
    <property type="entry name" value="BCR-ASSOCIATED PROTEIN, BAP"/>
    <property type="match status" value="1"/>
</dbReference>
<proteinExistence type="inferred from homology"/>
<keyword evidence="10 11" id="KW-0472">Membrane</keyword>
<dbReference type="GO" id="GO:0006888">
    <property type="term" value="P:endoplasmic reticulum to Golgi vesicle-mediated transport"/>
    <property type="evidence" value="ECO:0007669"/>
    <property type="project" value="UniProtKB-UniRule"/>
</dbReference>
<dbReference type="GO" id="GO:0005789">
    <property type="term" value="C:endoplasmic reticulum membrane"/>
    <property type="evidence" value="ECO:0007669"/>
    <property type="project" value="UniProtKB-SubCell"/>
</dbReference>
<dbReference type="InterPro" id="IPR008417">
    <property type="entry name" value="BAP29/BAP31"/>
</dbReference>
<evidence type="ECO:0000256" key="10">
    <source>
        <dbReference type="ARBA" id="ARBA00023136"/>
    </source>
</evidence>
<feature type="transmembrane region" description="Helical" evidence="11">
    <location>
        <begin position="82"/>
        <end position="104"/>
    </location>
</feature>
<keyword evidence="8 11" id="KW-1133">Transmembrane helix</keyword>
<keyword evidence="4 11" id="KW-0812">Transmembrane</keyword>
<dbReference type="GO" id="GO:0006886">
    <property type="term" value="P:intracellular protein transport"/>
    <property type="evidence" value="ECO:0007669"/>
    <property type="project" value="UniProtKB-UniRule"/>
</dbReference>
<keyword evidence="5" id="KW-0053">Apoptosis</keyword>
<keyword evidence="9 12" id="KW-0175">Coiled coil</keyword>
<sequence>MIQLLFAVVFAEMTLILLLLFKTPLRRAVILGLDRTKRSHGPVVVKTVAGTVALVLGSSLYSVRRIYRRRALEGDANPTDQILMTTHLLEATLMGAILSLGLMIDRLHHYIRELRFRRRGMEDITKQNRALQDEKEKVIRGMEEEVSELRTKLKYLQSDLSTKTEKASVAEASVVALRKQSEGLLLEYDRLLEENQKFQKQVRVLDQRLSRSGSKKVM</sequence>
<comment type="function">
    <text evidence="11">May play a role in anterograde transport of membrane proteins from the endoplasmic reticulum to the Golgi.</text>
</comment>
<evidence type="ECO:0000256" key="7">
    <source>
        <dbReference type="ARBA" id="ARBA00022927"/>
    </source>
</evidence>
<comment type="subcellular location">
    <subcellularLocation>
        <location evidence="1 11">Endoplasmic reticulum membrane</location>
        <topology evidence="1 11">Multi-pass membrane protein</topology>
    </subcellularLocation>
</comment>
<evidence type="ECO:0000256" key="3">
    <source>
        <dbReference type="ARBA" id="ARBA00022448"/>
    </source>
</evidence>
<dbReference type="Gramene" id="Kaladp0060s0390.1.v1.1">
    <property type="protein sequence ID" value="Kaladp0060s0390.1.v1.1"/>
    <property type="gene ID" value="Kaladp0060s0390.v1.1"/>
</dbReference>
<evidence type="ECO:0000313" key="13">
    <source>
        <dbReference type="EnsemblPlants" id="Kaladp0060s0390.1.v1.1"/>
    </source>
</evidence>
<keyword evidence="6 11" id="KW-0256">Endoplasmic reticulum</keyword>
<feature type="transmembrane region" description="Helical" evidence="11">
    <location>
        <begin position="43"/>
        <end position="62"/>
    </location>
</feature>
<feature type="transmembrane region" description="Helical" evidence="11">
    <location>
        <begin position="6"/>
        <end position="22"/>
    </location>
</feature>
<evidence type="ECO:0000256" key="8">
    <source>
        <dbReference type="ARBA" id="ARBA00022989"/>
    </source>
</evidence>
<comment type="similarity">
    <text evidence="2 11">Belongs to the BCAP29/BCAP31 family.</text>
</comment>
<evidence type="ECO:0000256" key="2">
    <source>
        <dbReference type="ARBA" id="ARBA00007956"/>
    </source>
</evidence>
<evidence type="ECO:0000256" key="1">
    <source>
        <dbReference type="ARBA" id="ARBA00004477"/>
    </source>
</evidence>
<evidence type="ECO:0000256" key="4">
    <source>
        <dbReference type="ARBA" id="ARBA00022692"/>
    </source>
</evidence>
<accession>A0A7N0ZZX7</accession>
<dbReference type="PANTHER" id="PTHR12701:SF18">
    <property type="entry name" value="ENDOPLASMIC RETICULUM TRANSMEMBRANE PROTEIN"/>
    <property type="match status" value="1"/>
</dbReference>
<evidence type="ECO:0000256" key="12">
    <source>
        <dbReference type="SAM" id="Coils"/>
    </source>
</evidence>
<reference evidence="13" key="1">
    <citation type="submission" date="2021-01" db="UniProtKB">
        <authorList>
            <consortium name="EnsemblPlants"/>
        </authorList>
    </citation>
    <scope>IDENTIFICATION</scope>
</reference>
<evidence type="ECO:0000313" key="14">
    <source>
        <dbReference type="Proteomes" id="UP000594263"/>
    </source>
</evidence>
<keyword evidence="14" id="KW-1185">Reference proteome</keyword>